<dbReference type="EMBL" id="CP001791">
    <property type="protein sequence ID" value="ADH99498.1"/>
    <property type="molecule type" value="Genomic_DNA"/>
</dbReference>
<sequence>MNDRMIALHDLAIGMVTKYDIQDDYGRCLVERNTELGEEEMKRLTSTGTAYFIYENLFDENEDPEPEANVGLTRLLSDVSVRTKEDLEMILQGASVEEDIYLFHEEMFSDIKERSGIIVEKITSEFFNNMEDGSFHVHQFYWRVKDFLKEYSPSALKTFQQVFVPYPTGGVVTLEGGMDCIVVDLDEHDPENPVLRMMLSEDEEVFLLKEQDKKIISADPVSYTVDLFEDDENQERS</sequence>
<dbReference type="KEGG" id="bse:Bsel_1994"/>
<gene>
    <name evidence="1" type="ordered locus">Bsel_1994</name>
</gene>
<proteinExistence type="predicted"/>
<dbReference type="OrthoDB" id="2066405at2"/>
<dbReference type="RefSeq" id="WP_013172920.1">
    <property type="nucleotide sequence ID" value="NC_014219.1"/>
</dbReference>
<dbReference type="AlphaFoldDB" id="D6XUL2"/>
<dbReference type="Proteomes" id="UP000000271">
    <property type="component" value="Chromosome"/>
</dbReference>
<evidence type="ECO:0000313" key="2">
    <source>
        <dbReference type="Proteomes" id="UP000000271"/>
    </source>
</evidence>
<dbReference type="STRING" id="439292.Bsel_1994"/>
<evidence type="ECO:0000313" key="1">
    <source>
        <dbReference type="EMBL" id="ADH99498.1"/>
    </source>
</evidence>
<name>D6XUL2_BACIE</name>
<accession>D6XUL2</accession>
<reference evidence="1" key="1">
    <citation type="submission" date="2009-10" db="EMBL/GenBank/DDBJ databases">
        <title>Complete sequence of Bacillus selenitireducens MLS10.</title>
        <authorList>
            <consortium name="US DOE Joint Genome Institute"/>
            <person name="Lucas S."/>
            <person name="Copeland A."/>
            <person name="Lapidus A."/>
            <person name="Glavina del Rio T."/>
            <person name="Dalin E."/>
            <person name="Tice H."/>
            <person name="Bruce D."/>
            <person name="Goodwin L."/>
            <person name="Pitluck S."/>
            <person name="Sims D."/>
            <person name="Brettin T."/>
            <person name="Detter J.C."/>
            <person name="Han C."/>
            <person name="Larimer F."/>
            <person name="Land M."/>
            <person name="Hauser L."/>
            <person name="Kyrpides N."/>
            <person name="Ovchinnikova G."/>
            <person name="Stolz J."/>
        </authorList>
    </citation>
    <scope>NUCLEOTIDE SEQUENCE [LARGE SCALE GENOMIC DNA]</scope>
    <source>
        <strain evidence="1">MLS10</strain>
    </source>
</reference>
<organism evidence="1 2">
    <name type="scientific">Bacillus selenitireducens (strain ATCC 700615 / DSM 15326 / MLS10)</name>
    <dbReference type="NCBI Taxonomy" id="439292"/>
    <lineage>
        <taxon>Bacteria</taxon>
        <taxon>Bacillati</taxon>
        <taxon>Bacillota</taxon>
        <taxon>Bacilli</taxon>
        <taxon>Bacillales</taxon>
        <taxon>Bacillaceae</taxon>
        <taxon>Salisediminibacterium</taxon>
    </lineage>
</organism>
<dbReference type="HOGENOM" id="CLU_1168808_0_0_9"/>
<keyword evidence="2" id="KW-1185">Reference proteome</keyword>
<protein>
    <submittedName>
        <fullName evidence="1">Uncharacterized protein</fullName>
    </submittedName>
</protein>